<evidence type="ECO:0000313" key="2">
    <source>
        <dbReference type="EMBL" id="CEL60963.1"/>
    </source>
</evidence>
<feature type="region of interest" description="Disordered" evidence="1">
    <location>
        <begin position="815"/>
        <end position="834"/>
    </location>
</feature>
<feature type="region of interest" description="Disordered" evidence="1">
    <location>
        <begin position="1"/>
        <end position="77"/>
    </location>
</feature>
<dbReference type="Proteomes" id="UP000059188">
    <property type="component" value="Unassembled WGS sequence"/>
</dbReference>
<sequence length="883" mass="97192">MHPESENPHLINPISSIEPASPVQKTSATMSLQSQGRFYSDTESSYGQGIAPSPSFTGSEDSVPALNLSESPSPMGRRVSLLSNASIPDSVPATPTSQSIESARVDLDSDASPRYHRIHSTPYPKPRLPLQLTPHPQARVVSLPEWTHNRDPFLEAMRNLRSVSSPARFKRPPMSPLSSDESSELSRSSQSSASAFSFPALPEQPVRSSMRSEQLSSFSIPREQFYTAPEGFFLSPPSSKSVILSPVTTGPERSLPRDRPLPPIREDDSTCSIEPNSEDEVSFMLQKATLDSSGHYSRSSVTLSSTSRSSSPESVVFLSSITGIPLSFLGSRNSSRSITEASMTQESAEDTQDASSAQAHVEYLEREHRYTVDQGQIGPNINTNEDSRAPISADNGSDWIFFDPPRPIPALHGPSSLPYARCPSGAEGVVLNDQQELDGVVWGLSERDPRSRPPDEPKHTEKLLAEQPTVPTIDPQSQAATIHDKKTQPHAMSLVPKVRSLNVGTHTIRPMSTIMEDEPNSSPSPREKHVRFVDNTKESESQSPARCTTAPNATRPRAPNVSEAIPASTSSADLSWILLGQLEKARTSGSKLLQRKDLSLSREETLDQLRRFGVPFRPHGLPTPPSTVSPIFVPQFPSSESLPAPSRATYHANTRPLTSAYELPMPKTFAQAAVQHQTTTIPLDREPDAVIRASGPAPNSLSNIKSIPLLKLQQRQHGGMDLQRKEQQPFGEAPLSAHGIRAEKPSVLTILLCPRPGLPSLFRHHDKANLLRSLLQSRKRIHKPTWISRLLPTIVINVEQANELSWSPLFDPNRSPKRMSRLPRQKVTPTAARHPPVKVGAREIRELALIVYLKRLLVPDASFAWFSLGHPPRFRPLRSNYVL</sequence>
<feature type="region of interest" description="Disordered" evidence="1">
    <location>
        <begin position="164"/>
        <end position="209"/>
    </location>
</feature>
<feature type="compositionally biased region" description="Polar residues" evidence="1">
    <location>
        <begin position="541"/>
        <end position="552"/>
    </location>
</feature>
<feature type="compositionally biased region" description="Low complexity" evidence="1">
    <location>
        <begin position="176"/>
        <end position="203"/>
    </location>
</feature>
<gene>
    <name evidence="2" type="ORF">RSOLAG1IB_04202</name>
</gene>
<dbReference type="AlphaFoldDB" id="A0A0B7FXK0"/>
<accession>A0A0B7FXK0</accession>
<feature type="compositionally biased region" description="Basic residues" evidence="1">
    <location>
        <begin position="815"/>
        <end position="824"/>
    </location>
</feature>
<evidence type="ECO:0000256" key="1">
    <source>
        <dbReference type="SAM" id="MobiDB-lite"/>
    </source>
</evidence>
<feature type="region of interest" description="Disordered" evidence="1">
    <location>
        <begin position="243"/>
        <end position="275"/>
    </location>
</feature>
<feature type="region of interest" description="Disordered" evidence="1">
    <location>
        <begin position="534"/>
        <end position="566"/>
    </location>
</feature>
<keyword evidence="3" id="KW-1185">Reference proteome</keyword>
<feature type="compositionally biased region" description="Polar residues" evidence="1">
    <location>
        <begin position="337"/>
        <end position="346"/>
    </location>
</feature>
<feature type="region of interest" description="Disordered" evidence="1">
    <location>
        <begin position="444"/>
        <end position="463"/>
    </location>
</feature>
<dbReference type="STRING" id="1108050.A0A0B7FXK0"/>
<protein>
    <submittedName>
        <fullName evidence="2">Nuclear receptor coactivator 6</fullName>
    </submittedName>
</protein>
<feature type="compositionally biased region" description="Basic and acidic residues" evidence="1">
    <location>
        <begin position="445"/>
        <end position="463"/>
    </location>
</feature>
<proteinExistence type="predicted"/>
<dbReference type="EMBL" id="LN679104">
    <property type="protein sequence ID" value="CEL60963.1"/>
    <property type="molecule type" value="Genomic_DNA"/>
</dbReference>
<feature type="compositionally biased region" description="Basic and acidic residues" evidence="1">
    <location>
        <begin position="254"/>
        <end position="268"/>
    </location>
</feature>
<reference evidence="2 3" key="1">
    <citation type="submission" date="2014-11" db="EMBL/GenBank/DDBJ databases">
        <authorList>
            <person name="Wibberg Daniel"/>
        </authorList>
    </citation>
    <scope>NUCLEOTIDE SEQUENCE [LARGE SCALE GENOMIC DNA]</scope>
    <source>
        <strain evidence="2">Rhizoctonia solani AG1-IB 7/3/14</strain>
    </source>
</reference>
<dbReference type="OrthoDB" id="2573559at2759"/>
<organism evidence="2 3">
    <name type="scientific">Thanatephorus cucumeris (strain AG1-IB / isolate 7/3/14)</name>
    <name type="common">Lettuce bottom rot fungus</name>
    <name type="synonym">Rhizoctonia solani</name>
    <dbReference type="NCBI Taxonomy" id="1108050"/>
    <lineage>
        <taxon>Eukaryota</taxon>
        <taxon>Fungi</taxon>
        <taxon>Dikarya</taxon>
        <taxon>Basidiomycota</taxon>
        <taxon>Agaricomycotina</taxon>
        <taxon>Agaricomycetes</taxon>
        <taxon>Cantharellales</taxon>
        <taxon>Ceratobasidiaceae</taxon>
        <taxon>Rhizoctonia</taxon>
        <taxon>Rhizoctonia solani AG-1</taxon>
    </lineage>
</organism>
<name>A0A0B7FXK0_THACB</name>
<feature type="region of interest" description="Disordered" evidence="1">
    <location>
        <begin position="337"/>
        <end position="357"/>
    </location>
</feature>
<feature type="compositionally biased region" description="Polar residues" evidence="1">
    <location>
        <begin position="23"/>
        <end position="47"/>
    </location>
</feature>
<keyword evidence="2" id="KW-0675">Receptor</keyword>
<evidence type="ECO:0000313" key="3">
    <source>
        <dbReference type="Proteomes" id="UP000059188"/>
    </source>
</evidence>